<dbReference type="NCBIfam" id="TIGR04222">
    <property type="entry name" value="near_uncomplex"/>
    <property type="match status" value="1"/>
</dbReference>
<evidence type="ECO:0000313" key="2">
    <source>
        <dbReference type="EMBL" id="OXM56031.1"/>
    </source>
</evidence>
<protein>
    <submittedName>
        <fullName evidence="2">TIGR04222 domain-containing membrane protein</fullName>
    </submittedName>
</protein>
<keyword evidence="3" id="KW-1185">Reference proteome</keyword>
<proteinExistence type="predicted"/>
<sequence>MWRRRRFLRWRRVRRMTMNRLETIYQVAYLTGGPDRVTDTAVAEALERKAVRLDKSGVLHRSSAKPADPFVLAVVETLPKVRIARVREALRESEPMRSLRAELLTGGLLVPAIHWRRVRRRGSWASKAGGQALSLAREDPGLVTGVRGAVALGGLDAHPDRRSVRLLTLAPPAGARTRVAISSPDDGLTDVTDCSPG</sequence>
<dbReference type="AlphaFoldDB" id="A0A229SBB3"/>
<name>A0A229SBB3_9PSEU</name>
<dbReference type="OrthoDB" id="3620552at2"/>
<reference evidence="2 3" key="1">
    <citation type="submission" date="2017-07" db="EMBL/GenBank/DDBJ databases">
        <title>Amycolatopsis thailandensis Genome sequencing and assembly.</title>
        <authorList>
            <person name="Kaur N."/>
            <person name="Mayilraj S."/>
        </authorList>
    </citation>
    <scope>NUCLEOTIDE SEQUENCE [LARGE SCALE GENOMIC DNA]</scope>
    <source>
        <strain evidence="2 3">JCM 16380</strain>
    </source>
</reference>
<feature type="region of interest" description="Disordered" evidence="1">
    <location>
        <begin position="178"/>
        <end position="197"/>
    </location>
</feature>
<organism evidence="2 3">
    <name type="scientific">Amycolatopsis thailandensis</name>
    <dbReference type="NCBI Taxonomy" id="589330"/>
    <lineage>
        <taxon>Bacteria</taxon>
        <taxon>Bacillati</taxon>
        <taxon>Actinomycetota</taxon>
        <taxon>Actinomycetes</taxon>
        <taxon>Pseudonocardiales</taxon>
        <taxon>Pseudonocardiaceae</taxon>
        <taxon>Amycolatopsis</taxon>
    </lineage>
</organism>
<comment type="caution">
    <text evidence="2">The sequence shown here is derived from an EMBL/GenBank/DDBJ whole genome shotgun (WGS) entry which is preliminary data.</text>
</comment>
<dbReference type="EMBL" id="NMQT01000054">
    <property type="protein sequence ID" value="OXM56031.1"/>
    <property type="molecule type" value="Genomic_DNA"/>
</dbReference>
<dbReference type="InterPro" id="IPR026467">
    <property type="entry name" value="Ser/Gly_Cys_C_dom"/>
</dbReference>
<evidence type="ECO:0000256" key="1">
    <source>
        <dbReference type="SAM" id="MobiDB-lite"/>
    </source>
</evidence>
<dbReference type="Proteomes" id="UP000215223">
    <property type="component" value="Unassembled WGS sequence"/>
</dbReference>
<evidence type="ECO:0000313" key="3">
    <source>
        <dbReference type="Proteomes" id="UP000215223"/>
    </source>
</evidence>
<gene>
    <name evidence="2" type="ORF">CFP71_15345</name>
</gene>
<accession>A0A229SBB3</accession>